<keyword evidence="5 10" id="KW-0315">Glutamine amidotransferase</keyword>
<sequence>MLANKIVIINYRMGNVASVQKGFKKIGAETILSHEKNDIENADYLVLPGVGAFGDGMKNLKELGLIEILNNRVLHEKTPFLGICLGMQLLATTGYEFGETPGLGWIKGKVIKLSVPEKFRLPHVGWDDIEIKRDTLLLQNIPGQNFYFVHSYHLAPNDATVTTSICTFGQDFAATIEKGNIYATQFHPEKSQTSGLMVLKNFLMSKRHA</sequence>
<dbReference type="SUPFAM" id="SSF52317">
    <property type="entry name" value="Class I glutamine amidotransferase-like"/>
    <property type="match status" value="1"/>
</dbReference>
<dbReference type="EC" id="3.5.1.2" evidence="10"/>
<evidence type="ECO:0000256" key="4">
    <source>
        <dbReference type="ARBA" id="ARBA00022801"/>
    </source>
</evidence>
<dbReference type="InterPro" id="IPR029062">
    <property type="entry name" value="Class_I_gatase-like"/>
</dbReference>
<keyword evidence="13" id="KW-0808">Transferase</keyword>
<comment type="catalytic activity">
    <reaction evidence="9 10">
        <text>L-glutamine + H2O = L-glutamate + NH4(+)</text>
        <dbReference type="Rhea" id="RHEA:15889"/>
        <dbReference type="ChEBI" id="CHEBI:15377"/>
        <dbReference type="ChEBI" id="CHEBI:28938"/>
        <dbReference type="ChEBI" id="CHEBI:29985"/>
        <dbReference type="ChEBI" id="CHEBI:58359"/>
        <dbReference type="EC" id="3.5.1.2"/>
    </reaction>
</comment>
<feature type="active site" description="Nucleophile" evidence="10 11">
    <location>
        <position position="84"/>
    </location>
</feature>
<comment type="function">
    <text evidence="10">IGPS catalyzes the conversion of PRFAR and glutamine to IGP, AICAR and glutamate. The HisH subunit catalyzes the hydrolysis of glutamine to glutamate and ammonia as part of the synthesis of IGP and AICAR. The resulting ammonia molecule is channeled to the active site of HisF.</text>
</comment>
<keyword evidence="6 10" id="KW-0368">Histidine biosynthesis</keyword>
<dbReference type="EC" id="4.3.2.10" evidence="10"/>
<dbReference type="PANTHER" id="PTHR42701">
    <property type="entry name" value="IMIDAZOLE GLYCEROL PHOSPHATE SYNTHASE SUBUNIT HISH"/>
    <property type="match status" value="1"/>
</dbReference>
<dbReference type="PANTHER" id="PTHR42701:SF1">
    <property type="entry name" value="IMIDAZOLE GLYCEROL PHOSPHATE SYNTHASE SUBUNIT HISH"/>
    <property type="match status" value="1"/>
</dbReference>
<dbReference type="InterPro" id="IPR010139">
    <property type="entry name" value="Imidazole-glycPsynth_HisH"/>
</dbReference>
<dbReference type="GO" id="GO:0016829">
    <property type="term" value="F:lyase activity"/>
    <property type="evidence" value="ECO:0007669"/>
    <property type="project" value="UniProtKB-KW"/>
</dbReference>
<evidence type="ECO:0000256" key="8">
    <source>
        <dbReference type="ARBA" id="ARBA00047838"/>
    </source>
</evidence>
<dbReference type="GO" id="GO:0004359">
    <property type="term" value="F:glutaminase activity"/>
    <property type="evidence" value="ECO:0007669"/>
    <property type="project" value="UniProtKB-EC"/>
</dbReference>
<keyword evidence="10" id="KW-0963">Cytoplasm</keyword>
<dbReference type="NCBIfam" id="TIGR01855">
    <property type="entry name" value="IMP_synth_hisH"/>
    <property type="match status" value="1"/>
</dbReference>
<evidence type="ECO:0000256" key="5">
    <source>
        <dbReference type="ARBA" id="ARBA00022962"/>
    </source>
</evidence>
<feature type="active site" evidence="10 11">
    <location>
        <position position="187"/>
    </location>
</feature>
<keyword evidence="4 10" id="KW-0378">Hydrolase</keyword>
<gene>
    <name evidence="10" type="primary">hisH</name>
    <name evidence="13" type="ORF">A3I42_00345</name>
</gene>
<keyword evidence="7 10" id="KW-0456">Lyase</keyword>
<evidence type="ECO:0000256" key="1">
    <source>
        <dbReference type="ARBA" id="ARBA00005091"/>
    </source>
</evidence>
<dbReference type="PIRSF" id="PIRSF000495">
    <property type="entry name" value="Amidotransf_hisH"/>
    <property type="match status" value="1"/>
</dbReference>
<evidence type="ECO:0000256" key="11">
    <source>
        <dbReference type="PIRSR" id="PIRSR000495-1"/>
    </source>
</evidence>
<reference evidence="13 14" key="1">
    <citation type="journal article" date="2016" name="Nat. Commun.">
        <title>Thousands of microbial genomes shed light on interconnected biogeochemical processes in an aquifer system.</title>
        <authorList>
            <person name="Anantharaman K."/>
            <person name="Brown C.T."/>
            <person name="Hug L.A."/>
            <person name="Sharon I."/>
            <person name="Castelle C.J."/>
            <person name="Probst A.J."/>
            <person name="Thomas B.C."/>
            <person name="Singh A."/>
            <person name="Wilkins M.J."/>
            <person name="Karaoz U."/>
            <person name="Brodie E.L."/>
            <person name="Williams K.H."/>
            <person name="Hubbard S.S."/>
            <person name="Banfield J.F."/>
        </authorList>
    </citation>
    <scope>NUCLEOTIDE SEQUENCE [LARGE SCALE GENOMIC DNA]</scope>
</reference>
<evidence type="ECO:0000256" key="9">
    <source>
        <dbReference type="ARBA" id="ARBA00049534"/>
    </source>
</evidence>
<proteinExistence type="inferred from homology"/>
<evidence type="ECO:0000259" key="12">
    <source>
        <dbReference type="Pfam" id="PF00117"/>
    </source>
</evidence>
<dbReference type="InterPro" id="IPR017926">
    <property type="entry name" value="GATASE"/>
</dbReference>
<feature type="active site" evidence="10 11">
    <location>
        <position position="189"/>
    </location>
</feature>
<evidence type="ECO:0000256" key="6">
    <source>
        <dbReference type="ARBA" id="ARBA00023102"/>
    </source>
</evidence>
<comment type="subunit">
    <text evidence="2 10">Heterodimer of HisH and HisF.</text>
</comment>
<dbReference type="CDD" id="cd01748">
    <property type="entry name" value="GATase1_IGP_Synthase"/>
    <property type="match status" value="1"/>
</dbReference>
<keyword evidence="3 10" id="KW-0028">Amino-acid biosynthesis</keyword>
<dbReference type="EMBL" id="MGER01000043">
    <property type="protein sequence ID" value="OGL87924.1"/>
    <property type="molecule type" value="Genomic_DNA"/>
</dbReference>
<comment type="subcellular location">
    <subcellularLocation>
        <location evidence="10">Cytoplasm</location>
    </subcellularLocation>
</comment>
<dbReference type="AlphaFoldDB" id="A0A1F7VD55"/>
<name>A0A1F7VD55_9BACT</name>
<dbReference type="GO" id="GO:0000105">
    <property type="term" value="P:L-histidine biosynthetic process"/>
    <property type="evidence" value="ECO:0007669"/>
    <property type="project" value="UniProtKB-UniRule"/>
</dbReference>
<dbReference type="UniPathway" id="UPA00031">
    <property type="reaction ID" value="UER00010"/>
</dbReference>
<evidence type="ECO:0000313" key="14">
    <source>
        <dbReference type="Proteomes" id="UP000178264"/>
    </source>
</evidence>
<dbReference type="Gene3D" id="3.40.50.880">
    <property type="match status" value="1"/>
</dbReference>
<accession>A0A1F7VD55</accession>
<feature type="domain" description="Glutamine amidotransferase" evidence="12">
    <location>
        <begin position="9"/>
        <end position="204"/>
    </location>
</feature>
<dbReference type="PROSITE" id="PS51273">
    <property type="entry name" value="GATASE_TYPE_1"/>
    <property type="match status" value="1"/>
</dbReference>
<dbReference type="GO" id="GO:0000107">
    <property type="term" value="F:imidazoleglycerol-phosphate synthase activity"/>
    <property type="evidence" value="ECO:0007669"/>
    <property type="project" value="UniProtKB-UniRule"/>
</dbReference>
<evidence type="ECO:0000256" key="3">
    <source>
        <dbReference type="ARBA" id="ARBA00022605"/>
    </source>
</evidence>
<protein>
    <recommendedName>
        <fullName evidence="10">Imidazole glycerol phosphate synthase subunit HisH</fullName>
        <ecNumber evidence="10">4.3.2.10</ecNumber>
    </recommendedName>
    <alternativeName>
        <fullName evidence="10">IGP synthase glutaminase subunit</fullName>
        <ecNumber evidence="10">3.5.1.2</ecNumber>
    </alternativeName>
    <alternativeName>
        <fullName evidence="10">IGP synthase subunit HisH</fullName>
    </alternativeName>
    <alternativeName>
        <fullName evidence="10">ImGP synthase subunit HisH</fullName>
        <shortName evidence="10">IGPS subunit HisH</shortName>
    </alternativeName>
</protein>
<dbReference type="Proteomes" id="UP000178264">
    <property type="component" value="Unassembled WGS sequence"/>
</dbReference>
<dbReference type="Pfam" id="PF00117">
    <property type="entry name" value="GATase"/>
    <property type="match status" value="1"/>
</dbReference>
<comment type="caution">
    <text evidence="13">The sequence shown here is derived from an EMBL/GenBank/DDBJ whole genome shotgun (WGS) entry which is preliminary data.</text>
</comment>
<dbReference type="HAMAP" id="MF_00278">
    <property type="entry name" value="HisH"/>
    <property type="match status" value="1"/>
</dbReference>
<comment type="catalytic activity">
    <reaction evidence="8 10">
        <text>5-[(5-phospho-1-deoxy-D-ribulos-1-ylimino)methylamino]-1-(5-phospho-beta-D-ribosyl)imidazole-4-carboxamide + L-glutamine = D-erythro-1-(imidazol-4-yl)glycerol 3-phosphate + 5-amino-1-(5-phospho-beta-D-ribosyl)imidazole-4-carboxamide + L-glutamate + H(+)</text>
        <dbReference type="Rhea" id="RHEA:24793"/>
        <dbReference type="ChEBI" id="CHEBI:15378"/>
        <dbReference type="ChEBI" id="CHEBI:29985"/>
        <dbReference type="ChEBI" id="CHEBI:58278"/>
        <dbReference type="ChEBI" id="CHEBI:58359"/>
        <dbReference type="ChEBI" id="CHEBI:58475"/>
        <dbReference type="ChEBI" id="CHEBI:58525"/>
        <dbReference type="EC" id="4.3.2.10"/>
    </reaction>
</comment>
<evidence type="ECO:0000256" key="2">
    <source>
        <dbReference type="ARBA" id="ARBA00011152"/>
    </source>
</evidence>
<evidence type="ECO:0000256" key="10">
    <source>
        <dbReference type="HAMAP-Rule" id="MF_00278"/>
    </source>
</evidence>
<evidence type="ECO:0000313" key="13">
    <source>
        <dbReference type="EMBL" id="OGL87924.1"/>
    </source>
</evidence>
<organism evidence="13 14">
    <name type="scientific">Candidatus Uhrbacteria bacterium RIFCSPLOWO2_02_FULL_49_11</name>
    <dbReference type="NCBI Taxonomy" id="1802409"/>
    <lineage>
        <taxon>Bacteria</taxon>
        <taxon>Candidatus Uhriibacteriota</taxon>
    </lineage>
</organism>
<dbReference type="GO" id="GO:0005737">
    <property type="term" value="C:cytoplasm"/>
    <property type="evidence" value="ECO:0007669"/>
    <property type="project" value="UniProtKB-SubCell"/>
</dbReference>
<evidence type="ECO:0000256" key="7">
    <source>
        <dbReference type="ARBA" id="ARBA00023239"/>
    </source>
</evidence>
<comment type="pathway">
    <text evidence="1 10">Amino-acid biosynthesis; L-histidine biosynthesis; L-histidine from 5-phospho-alpha-D-ribose 1-diphosphate: step 5/9.</text>
</comment>